<keyword evidence="2 6" id="KW-0507">mRNA processing</keyword>
<evidence type="ECO:0000313" key="11">
    <source>
        <dbReference type="Proteomes" id="UP000054408"/>
    </source>
</evidence>
<keyword evidence="5 6" id="KW-0539">Nucleus</keyword>
<keyword evidence="3 6" id="KW-0547">Nucleotide-binding</keyword>
<gene>
    <name evidence="10" type="ORF">AMSG_07171</name>
</gene>
<dbReference type="SUPFAM" id="SSF52540">
    <property type="entry name" value="P-loop containing nucleoside triphosphate hydrolases"/>
    <property type="match status" value="1"/>
</dbReference>
<dbReference type="InterPro" id="IPR038239">
    <property type="entry name" value="Clp1_N_sf"/>
</dbReference>
<dbReference type="PANTHER" id="PTHR12755:SF6">
    <property type="entry name" value="POLYRIBONUCLEOTIDE 5'-HYDROXYL-KINASE CLP1"/>
    <property type="match status" value="1"/>
</dbReference>
<dbReference type="Pfam" id="PF16575">
    <property type="entry name" value="CLP1_P"/>
    <property type="match status" value="1"/>
</dbReference>
<organism evidence="10 11">
    <name type="scientific">Thecamonas trahens ATCC 50062</name>
    <dbReference type="NCBI Taxonomy" id="461836"/>
    <lineage>
        <taxon>Eukaryota</taxon>
        <taxon>Apusozoa</taxon>
        <taxon>Apusomonadida</taxon>
        <taxon>Apusomonadidae</taxon>
        <taxon>Thecamonas</taxon>
    </lineage>
</organism>
<reference evidence="10 11" key="1">
    <citation type="submission" date="2010-05" db="EMBL/GenBank/DDBJ databases">
        <title>The Genome Sequence of Thecamonas trahens ATCC 50062.</title>
        <authorList>
            <consortium name="The Broad Institute Genome Sequencing Platform"/>
            <person name="Russ C."/>
            <person name="Cuomo C."/>
            <person name="Shea T."/>
            <person name="Young S.K."/>
            <person name="Zeng Q."/>
            <person name="Koehrsen M."/>
            <person name="Haas B."/>
            <person name="Borodovsky M."/>
            <person name="Guigo R."/>
            <person name="Alvarado L."/>
            <person name="Berlin A."/>
            <person name="Bochicchio J."/>
            <person name="Borenstein D."/>
            <person name="Chapman S."/>
            <person name="Chen Z."/>
            <person name="Freedman E."/>
            <person name="Gellesch M."/>
            <person name="Goldberg J."/>
            <person name="Griggs A."/>
            <person name="Gujja S."/>
            <person name="Heilman E."/>
            <person name="Heiman D."/>
            <person name="Hepburn T."/>
            <person name="Howarth C."/>
            <person name="Jen D."/>
            <person name="Larson L."/>
            <person name="Mehta T."/>
            <person name="Park D."/>
            <person name="Pearson M."/>
            <person name="Roberts A."/>
            <person name="Saif S."/>
            <person name="Shenoy N."/>
            <person name="Sisk P."/>
            <person name="Stolte C."/>
            <person name="Sykes S."/>
            <person name="Thomson T."/>
            <person name="Walk T."/>
            <person name="White J."/>
            <person name="Yandava C."/>
            <person name="Burger G."/>
            <person name="Gray M.W."/>
            <person name="Holland P.W.H."/>
            <person name="King N."/>
            <person name="Lang F.B.F."/>
            <person name="Roger A.J."/>
            <person name="Ruiz-Trillo I."/>
            <person name="Lander E."/>
            <person name="Nusbaum C."/>
        </authorList>
    </citation>
    <scope>NUCLEOTIDE SEQUENCE [LARGE SCALE GENOMIC DNA]</scope>
    <source>
        <strain evidence="10 11">ATCC 50062</strain>
    </source>
</reference>
<keyword evidence="11" id="KW-1185">Reference proteome</keyword>
<proteinExistence type="inferred from homology"/>
<dbReference type="GO" id="GO:0005524">
    <property type="term" value="F:ATP binding"/>
    <property type="evidence" value="ECO:0007669"/>
    <property type="project" value="UniProtKB-UniRule"/>
</dbReference>
<comment type="similarity">
    <text evidence="6">Belongs to the Clp1 family. Clp1 subfamily.</text>
</comment>
<dbReference type="GO" id="GO:0006388">
    <property type="term" value="P:tRNA splicing, via endonucleolytic cleavage and ligation"/>
    <property type="evidence" value="ECO:0007669"/>
    <property type="project" value="TreeGrafter"/>
</dbReference>
<dbReference type="GO" id="GO:0031124">
    <property type="term" value="P:mRNA 3'-end processing"/>
    <property type="evidence" value="ECO:0007669"/>
    <property type="project" value="UniProtKB-UniRule"/>
</dbReference>
<feature type="domain" description="Clp1 C-terminal" evidence="7">
    <location>
        <begin position="306"/>
        <end position="415"/>
    </location>
</feature>
<feature type="domain" description="Clp1 N-terminal" evidence="8">
    <location>
        <begin position="8"/>
        <end position="97"/>
    </location>
</feature>
<dbReference type="eggNOG" id="KOG2749">
    <property type="taxonomic scope" value="Eukaryota"/>
</dbReference>
<dbReference type="InterPro" id="IPR032319">
    <property type="entry name" value="CLP1_P"/>
</dbReference>
<dbReference type="Proteomes" id="UP000054408">
    <property type="component" value="Unassembled WGS sequence"/>
</dbReference>
<dbReference type="InterPro" id="IPR032324">
    <property type="entry name" value="Clp1_N"/>
</dbReference>
<feature type="binding site" evidence="6">
    <location>
        <begin position="115"/>
        <end position="120"/>
    </location>
    <ligand>
        <name>ATP</name>
        <dbReference type="ChEBI" id="CHEBI:30616"/>
    </ligand>
</feature>
<dbReference type="GO" id="GO:0005849">
    <property type="term" value="C:mRNA cleavage factor complex"/>
    <property type="evidence" value="ECO:0007669"/>
    <property type="project" value="InterPro"/>
</dbReference>
<dbReference type="EMBL" id="GL349463">
    <property type="protein sequence ID" value="KNC50925.1"/>
    <property type="molecule type" value="Genomic_DNA"/>
</dbReference>
<dbReference type="HAMAP" id="MF_03035">
    <property type="entry name" value="Clp1"/>
    <property type="match status" value="1"/>
</dbReference>
<dbReference type="InterPro" id="IPR010655">
    <property type="entry name" value="Clp1_C"/>
</dbReference>
<dbReference type="STRING" id="461836.A0A0L0DFC1"/>
<evidence type="ECO:0000256" key="2">
    <source>
        <dbReference type="ARBA" id="ARBA00022664"/>
    </source>
</evidence>
<evidence type="ECO:0000259" key="8">
    <source>
        <dbReference type="Pfam" id="PF16573"/>
    </source>
</evidence>
<dbReference type="Gene3D" id="3.40.50.300">
    <property type="entry name" value="P-loop containing nucleotide triphosphate hydrolases"/>
    <property type="match status" value="1"/>
</dbReference>
<dbReference type="OMA" id="VQYVNCH"/>
<dbReference type="InterPro" id="IPR028606">
    <property type="entry name" value="Clp1"/>
</dbReference>
<comment type="subcellular location">
    <subcellularLocation>
        <location evidence="1 6">Nucleus</location>
    </subcellularLocation>
</comment>
<name>A0A0L0DFC1_THETB</name>
<dbReference type="FunFam" id="2.40.30.330:FF:000002">
    <property type="entry name" value="Protein CLP1 homolog"/>
    <property type="match status" value="1"/>
</dbReference>
<keyword evidence="4 6" id="KW-0067">ATP-binding</keyword>
<dbReference type="InterPro" id="IPR027417">
    <property type="entry name" value="P-loop_NTPase"/>
</dbReference>
<evidence type="ECO:0000256" key="6">
    <source>
        <dbReference type="HAMAP-Rule" id="MF_03035"/>
    </source>
</evidence>
<accession>A0A0L0DFC1</accession>
<protein>
    <recommendedName>
        <fullName evidence="6">Protein CLP1 homolog</fullName>
    </recommendedName>
</protein>
<dbReference type="Gene3D" id="2.60.120.1030">
    <property type="entry name" value="Clp1, DNA binding domain"/>
    <property type="match status" value="1"/>
</dbReference>
<sequence>MYTHVVRVNKESEYRFETGETAVTVTVRSGHAEVFGAEAAVGASYVFAPHTKAAFFTWHGAELAVVGEPESGYVAGETPMPTYANVHGALQTLRGEASTKAELTGPVVVVAGPTDVGKSSLCKILVNFAIREGAAPLFVDLDVGQGGITVPGMLGALILERPFEIETGAPDGSPPLVYFYGHASPGANAAFFERMLDKVAGEARELFALNDEVRAAGAVINTCGWIEGDGLRLLKETIAKFQADIVLVLDSDRLTQELTSTFKDTPSTTVVKLAKSGGVVTRSATFRRSARSSKMKDYFYGPHRDLAPAATTIYFRDVQIYRVGADEVAPLSALPIGVEAAAEPVVVSKVTPSNELRSCILAVSYAQSEDELLDANIAGFLHVQDVQVDKAKMMVLAPSQGELPGQFLLVSDVQWFAD</sequence>
<dbReference type="PANTHER" id="PTHR12755">
    <property type="entry name" value="CLEAVAGE/POLYADENYLATION FACTOR IA SUBUNIT CLP1P"/>
    <property type="match status" value="1"/>
</dbReference>
<dbReference type="GO" id="GO:0051731">
    <property type="term" value="F:polynucleotide 5'-hydroxyl-kinase activity"/>
    <property type="evidence" value="ECO:0007669"/>
    <property type="project" value="InterPro"/>
</dbReference>
<evidence type="ECO:0000256" key="4">
    <source>
        <dbReference type="ARBA" id="ARBA00022840"/>
    </source>
</evidence>
<dbReference type="Gene3D" id="2.40.30.330">
    <property type="entry name" value="Pre-mRNA cleavage complex subunit Clp1, C-terminal domain"/>
    <property type="match status" value="1"/>
</dbReference>
<comment type="function">
    <text evidence="6">Required for endonucleolytic cleavage during polyadenylation-dependent pre-mRNA 3'-end formation.</text>
</comment>
<dbReference type="AlphaFoldDB" id="A0A0L0DFC1"/>
<dbReference type="GeneID" id="25566154"/>
<dbReference type="OrthoDB" id="258143at2759"/>
<evidence type="ECO:0000259" key="7">
    <source>
        <dbReference type="Pfam" id="PF06807"/>
    </source>
</evidence>
<evidence type="ECO:0000313" key="10">
    <source>
        <dbReference type="EMBL" id="KNC50925.1"/>
    </source>
</evidence>
<feature type="domain" description="Clp1 P-loop" evidence="9">
    <location>
        <begin position="112"/>
        <end position="301"/>
    </location>
</feature>
<evidence type="ECO:0000256" key="5">
    <source>
        <dbReference type="ARBA" id="ARBA00023242"/>
    </source>
</evidence>
<evidence type="ECO:0000256" key="1">
    <source>
        <dbReference type="ARBA" id="ARBA00004123"/>
    </source>
</evidence>
<dbReference type="InterPro" id="IPR045116">
    <property type="entry name" value="Clp1/Grc3"/>
</dbReference>
<dbReference type="Pfam" id="PF16573">
    <property type="entry name" value="CLP1_N"/>
    <property type="match status" value="1"/>
</dbReference>
<dbReference type="Pfam" id="PF06807">
    <property type="entry name" value="Clp1"/>
    <property type="match status" value="1"/>
</dbReference>
<evidence type="ECO:0000256" key="3">
    <source>
        <dbReference type="ARBA" id="ARBA00022741"/>
    </source>
</evidence>
<feature type="binding site" evidence="6">
    <location>
        <position position="52"/>
    </location>
    <ligand>
        <name>ATP</name>
        <dbReference type="ChEBI" id="CHEBI:30616"/>
    </ligand>
</feature>
<dbReference type="RefSeq" id="XP_013756624.1">
    <property type="nucleotide sequence ID" value="XM_013901170.1"/>
</dbReference>
<dbReference type="InterPro" id="IPR038238">
    <property type="entry name" value="Clp1_C_sf"/>
</dbReference>
<evidence type="ECO:0000259" key="9">
    <source>
        <dbReference type="Pfam" id="PF16575"/>
    </source>
</evidence>
<feature type="binding site" evidence="6">
    <location>
        <position position="13"/>
    </location>
    <ligand>
        <name>ATP</name>
        <dbReference type="ChEBI" id="CHEBI:30616"/>
    </ligand>
</feature>